<dbReference type="OrthoDB" id="9794782at2"/>
<keyword evidence="4" id="KW-1185">Reference proteome</keyword>
<dbReference type="Proteomes" id="UP000198995">
    <property type="component" value="Unassembled WGS sequence"/>
</dbReference>
<dbReference type="EMBL" id="FNAF01000004">
    <property type="protein sequence ID" value="SDD52211.1"/>
    <property type="molecule type" value="Genomic_DNA"/>
</dbReference>
<dbReference type="PRINTS" id="PR01438">
    <property type="entry name" value="UNVRSLSTRESS"/>
</dbReference>
<evidence type="ECO:0000313" key="4">
    <source>
        <dbReference type="Proteomes" id="UP000198995"/>
    </source>
</evidence>
<dbReference type="SUPFAM" id="SSF52402">
    <property type="entry name" value="Adenine nucleotide alpha hydrolases-like"/>
    <property type="match status" value="2"/>
</dbReference>
<comment type="similarity">
    <text evidence="1">Belongs to the universal stress protein A family.</text>
</comment>
<dbReference type="InterPro" id="IPR014729">
    <property type="entry name" value="Rossmann-like_a/b/a_fold"/>
</dbReference>
<reference evidence="3 4" key="1">
    <citation type="submission" date="2016-10" db="EMBL/GenBank/DDBJ databases">
        <authorList>
            <person name="de Groot N.N."/>
        </authorList>
    </citation>
    <scope>NUCLEOTIDE SEQUENCE [LARGE SCALE GENOMIC DNA]</scope>
    <source>
        <strain evidence="3 4">DSM 20475</strain>
    </source>
</reference>
<dbReference type="AlphaFoldDB" id="A0A1G6VFD5"/>
<dbReference type="Pfam" id="PF00582">
    <property type="entry name" value="Usp"/>
    <property type="match status" value="2"/>
</dbReference>
<feature type="domain" description="UspA" evidence="2">
    <location>
        <begin position="149"/>
        <end position="289"/>
    </location>
</feature>
<evidence type="ECO:0000259" key="2">
    <source>
        <dbReference type="Pfam" id="PF00582"/>
    </source>
</evidence>
<dbReference type="CDD" id="cd00293">
    <property type="entry name" value="USP-like"/>
    <property type="match status" value="2"/>
</dbReference>
<feature type="domain" description="UspA" evidence="2">
    <location>
        <begin position="1"/>
        <end position="139"/>
    </location>
</feature>
<protein>
    <submittedName>
        <fullName evidence="3">Nucleotide-binding universal stress protein, UspA family</fullName>
    </submittedName>
</protein>
<organism evidence="3 4">
    <name type="scientific">Peptococcus niger</name>
    <dbReference type="NCBI Taxonomy" id="2741"/>
    <lineage>
        <taxon>Bacteria</taxon>
        <taxon>Bacillati</taxon>
        <taxon>Bacillota</taxon>
        <taxon>Clostridia</taxon>
        <taxon>Eubacteriales</taxon>
        <taxon>Peptococcaceae</taxon>
        <taxon>Peptococcus</taxon>
    </lineage>
</organism>
<proteinExistence type="inferred from homology"/>
<dbReference type="STRING" id="2741.SAMN04489866_10421"/>
<sequence length="289" mass="31455">MRQVLLPIDASESSQATVALMSDLAKSLPMQVTLVHMLSSVLYDALDSRYQRILHAHSPDEQEGMALLEKTREKFPLETEVSLVLAEGNVFKDLAALLTSESPDLIAIGSGNLDAKVKSVILGSVTRYVLTHVDVPVLVAGKERWRTEMKHILVPIDGSACAMRAVTAADEMAVAFGARVTLLYVIPDPRKEGVIQGHEAMLLSEAKAEPDAREALEEAQKAFTESIHTEARLAKGVVSRTIEKELANGDYDFVVMGTEGMGSALKRLLLGSVTRHVLEHVKVPVLVVR</sequence>
<dbReference type="InterPro" id="IPR006016">
    <property type="entry name" value="UspA"/>
</dbReference>
<evidence type="ECO:0000313" key="3">
    <source>
        <dbReference type="EMBL" id="SDD52211.1"/>
    </source>
</evidence>
<dbReference type="PANTHER" id="PTHR46268:SF6">
    <property type="entry name" value="UNIVERSAL STRESS PROTEIN UP12"/>
    <property type="match status" value="1"/>
</dbReference>
<evidence type="ECO:0000256" key="1">
    <source>
        <dbReference type="ARBA" id="ARBA00008791"/>
    </source>
</evidence>
<dbReference type="Gene3D" id="3.40.50.620">
    <property type="entry name" value="HUPs"/>
    <property type="match status" value="2"/>
</dbReference>
<name>A0A1G6VFD5_PEPNI</name>
<accession>A0A1G6VFD5</accession>
<gene>
    <name evidence="3" type="ORF">SAMN04489866_10421</name>
</gene>
<dbReference type="PANTHER" id="PTHR46268">
    <property type="entry name" value="STRESS RESPONSE PROTEIN NHAX"/>
    <property type="match status" value="1"/>
</dbReference>
<dbReference type="InterPro" id="IPR006015">
    <property type="entry name" value="Universal_stress_UspA"/>
</dbReference>
<dbReference type="RefSeq" id="WP_091791490.1">
    <property type="nucleotide sequence ID" value="NZ_FNAF01000004.1"/>
</dbReference>